<name>A0AAE0YRF6_9GAST</name>
<proteinExistence type="predicted"/>
<dbReference type="AlphaFoldDB" id="A0AAE0YRF6"/>
<sequence length="93" mass="10662">MAVCKGVMSEDELWLYVNGVMSEDELSQQSSFSRWGQTSDLSTRLNQHQFRCHYIVSGDKLDTFDEPGPNHRDIIYDNIGSYLHFEHVGSTCT</sequence>
<keyword evidence="2" id="KW-1185">Reference proteome</keyword>
<accession>A0AAE0YRF6</accession>
<organism evidence="1 2">
    <name type="scientific">Elysia crispata</name>
    <name type="common">lettuce slug</name>
    <dbReference type="NCBI Taxonomy" id="231223"/>
    <lineage>
        <taxon>Eukaryota</taxon>
        <taxon>Metazoa</taxon>
        <taxon>Spiralia</taxon>
        <taxon>Lophotrochozoa</taxon>
        <taxon>Mollusca</taxon>
        <taxon>Gastropoda</taxon>
        <taxon>Heterobranchia</taxon>
        <taxon>Euthyneura</taxon>
        <taxon>Panpulmonata</taxon>
        <taxon>Sacoglossa</taxon>
        <taxon>Placobranchoidea</taxon>
        <taxon>Plakobranchidae</taxon>
        <taxon>Elysia</taxon>
    </lineage>
</organism>
<protein>
    <submittedName>
        <fullName evidence="1">Uncharacterized protein</fullName>
    </submittedName>
</protein>
<gene>
    <name evidence="1" type="ORF">RRG08_027531</name>
</gene>
<dbReference type="EMBL" id="JAWDGP010005603">
    <property type="protein sequence ID" value="KAK3755273.1"/>
    <property type="molecule type" value="Genomic_DNA"/>
</dbReference>
<comment type="caution">
    <text evidence="1">The sequence shown here is derived from an EMBL/GenBank/DDBJ whole genome shotgun (WGS) entry which is preliminary data.</text>
</comment>
<evidence type="ECO:0000313" key="1">
    <source>
        <dbReference type="EMBL" id="KAK3755273.1"/>
    </source>
</evidence>
<reference evidence="1" key="1">
    <citation type="journal article" date="2023" name="G3 (Bethesda)">
        <title>A reference genome for the long-term kleptoplast-retaining sea slug Elysia crispata morphotype clarki.</title>
        <authorList>
            <person name="Eastman K.E."/>
            <person name="Pendleton A.L."/>
            <person name="Shaikh M.A."/>
            <person name="Suttiyut T."/>
            <person name="Ogas R."/>
            <person name="Tomko P."/>
            <person name="Gavelis G."/>
            <person name="Widhalm J.R."/>
            <person name="Wisecaver J.H."/>
        </authorList>
    </citation>
    <scope>NUCLEOTIDE SEQUENCE</scope>
    <source>
        <strain evidence="1">ECLA1</strain>
    </source>
</reference>
<dbReference type="Proteomes" id="UP001283361">
    <property type="component" value="Unassembled WGS sequence"/>
</dbReference>
<evidence type="ECO:0000313" key="2">
    <source>
        <dbReference type="Proteomes" id="UP001283361"/>
    </source>
</evidence>